<feature type="domain" description="Amino acid permease/ SLC12A" evidence="7">
    <location>
        <begin position="642"/>
        <end position="1050"/>
    </location>
</feature>
<feature type="transmembrane region" description="Helical" evidence="6">
    <location>
        <begin position="148"/>
        <end position="170"/>
    </location>
</feature>
<feature type="transmembrane region" description="Helical" evidence="6">
    <location>
        <begin position="470"/>
        <end position="487"/>
    </location>
</feature>
<feature type="transmembrane region" description="Helical" evidence="6">
    <location>
        <begin position="199"/>
        <end position="222"/>
    </location>
</feature>
<feature type="transmembrane region" description="Helical" evidence="6">
    <location>
        <begin position="691"/>
        <end position="711"/>
    </location>
</feature>
<feature type="transmembrane region" description="Helical" evidence="6">
    <location>
        <begin position="623"/>
        <end position="641"/>
    </location>
</feature>
<feature type="transmembrane region" description="Helical" evidence="6">
    <location>
        <begin position="801"/>
        <end position="822"/>
    </location>
</feature>
<name>A0AAD5L7M7_PYTIN</name>
<feature type="transmembrane region" description="Helical" evidence="6">
    <location>
        <begin position="959"/>
        <end position="982"/>
    </location>
</feature>
<comment type="subcellular location">
    <subcellularLocation>
        <location evidence="1">Membrane</location>
        <topology evidence="1">Multi-pass membrane protein</topology>
    </subcellularLocation>
</comment>
<evidence type="ECO:0000256" key="4">
    <source>
        <dbReference type="ARBA" id="ARBA00023136"/>
    </source>
</evidence>
<organism evidence="8 9">
    <name type="scientific">Pythium insidiosum</name>
    <name type="common">Pythiosis disease agent</name>
    <dbReference type="NCBI Taxonomy" id="114742"/>
    <lineage>
        <taxon>Eukaryota</taxon>
        <taxon>Sar</taxon>
        <taxon>Stramenopiles</taxon>
        <taxon>Oomycota</taxon>
        <taxon>Peronosporomycetes</taxon>
        <taxon>Pythiales</taxon>
        <taxon>Pythiaceae</taxon>
        <taxon>Pythium</taxon>
    </lineage>
</organism>
<dbReference type="AlphaFoldDB" id="A0AAD5L7M7"/>
<feature type="transmembrane region" description="Helical" evidence="6">
    <location>
        <begin position="326"/>
        <end position="348"/>
    </location>
</feature>
<reference evidence="8" key="1">
    <citation type="submission" date="2021-12" db="EMBL/GenBank/DDBJ databases">
        <title>Prjna785345.</title>
        <authorList>
            <person name="Rujirawat T."/>
            <person name="Krajaejun T."/>
        </authorList>
    </citation>
    <scope>NUCLEOTIDE SEQUENCE</scope>
    <source>
        <strain evidence="8">Pi057C3</strain>
    </source>
</reference>
<dbReference type="GO" id="GO:0055085">
    <property type="term" value="P:transmembrane transport"/>
    <property type="evidence" value="ECO:0007669"/>
    <property type="project" value="InterPro"/>
</dbReference>
<feature type="transmembrane region" description="Helical" evidence="6">
    <location>
        <begin position="647"/>
        <end position="670"/>
    </location>
</feature>
<evidence type="ECO:0000259" key="7">
    <source>
        <dbReference type="Pfam" id="PF00324"/>
    </source>
</evidence>
<feature type="transmembrane region" description="Helical" evidence="6">
    <location>
        <begin position="86"/>
        <end position="107"/>
    </location>
</feature>
<feature type="transmembrane region" description="Helical" evidence="6">
    <location>
        <begin position="1026"/>
        <end position="1045"/>
    </location>
</feature>
<feature type="region of interest" description="Disordered" evidence="5">
    <location>
        <begin position="1076"/>
        <end position="1157"/>
    </location>
</feature>
<proteinExistence type="predicted"/>
<keyword evidence="2 6" id="KW-0812">Transmembrane</keyword>
<comment type="caution">
    <text evidence="8">The sequence shown here is derived from an EMBL/GenBank/DDBJ whole genome shotgun (WGS) entry which is preliminary data.</text>
</comment>
<evidence type="ECO:0000256" key="1">
    <source>
        <dbReference type="ARBA" id="ARBA00004141"/>
    </source>
</evidence>
<evidence type="ECO:0000313" key="9">
    <source>
        <dbReference type="Proteomes" id="UP001209570"/>
    </source>
</evidence>
<feature type="compositionally biased region" description="Basic residues" evidence="5">
    <location>
        <begin position="529"/>
        <end position="538"/>
    </location>
</feature>
<dbReference type="EMBL" id="JAKCXM010000702">
    <property type="protein sequence ID" value="KAJ0392164.1"/>
    <property type="molecule type" value="Genomic_DNA"/>
</dbReference>
<keyword evidence="4 6" id="KW-0472">Membrane</keyword>
<gene>
    <name evidence="8" type="ORF">P43SY_010024</name>
</gene>
<evidence type="ECO:0000313" key="8">
    <source>
        <dbReference type="EMBL" id="KAJ0392164.1"/>
    </source>
</evidence>
<keyword evidence="3 6" id="KW-1133">Transmembrane helix</keyword>
<feature type="transmembrane region" description="Helical" evidence="6">
    <location>
        <begin position="401"/>
        <end position="424"/>
    </location>
</feature>
<feature type="transmembrane region" description="Helical" evidence="6">
    <location>
        <begin position="834"/>
        <end position="857"/>
    </location>
</feature>
<feature type="transmembrane region" description="Helical" evidence="6">
    <location>
        <begin position="176"/>
        <end position="192"/>
    </location>
</feature>
<evidence type="ECO:0000256" key="6">
    <source>
        <dbReference type="SAM" id="Phobius"/>
    </source>
</evidence>
<protein>
    <recommendedName>
        <fullName evidence="7">Amino acid permease/ SLC12A domain-containing protein</fullName>
    </recommendedName>
</protein>
<dbReference type="GO" id="GO:0016020">
    <property type="term" value="C:membrane"/>
    <property type="evidence" value="ECO:0007669"/>
    <property type="project" value="UniProtKB-SubCell"/>
</dbReference>
<evidence type="ECO:0000256" key="3">
    <source>
        <dbReference type="ARBA" id="ARBA00022989"/>
    </source>
</evidence>
<feature type="transmembrane region" description="Helical" evidence="6">
    <location>
        <begin position="375"/>
        <end position="395"/>
    </location>
</feature>
<dbReference type="InterPro" id="IPR050367">
    <property type="entry name" value="APC_superfamily"/>
</dbReference>
<feature type="region of interest" description="Disordered" evidence="5">
    <location>
        <begin position="515"/>
        <end position="573"/>
    </location>
</feature>
<feature type="transmembrane region" description="Helical" evidence="6">
    <location>
        <begin position="934"/>
        <end position="953"/>
    </location>
</feature>
<evidence type="ECO:0000256" key="5">
    <source>
        <dbReference type="SAM" id="MobiDB-lite"/>
    </source>
</evidence>
<feature type="transmembrane region" description="Helical" evidence="6">
    <location>
        <begin position="284"/>
        <end position="306"/>
    </location>
</feature>
<dbReference type="PANTHER" id="PTHR42770:SF7">
    <property type="entry name" value="MEMBRANE PROTEIN"/>
    <property type="match status" value="1"/>
</dbReference>
<accession>A0AAD5L7M7</accession>
<evidence type="ECO:0000256" key="2">
    <source>
        <dbReference type="ARBA" id="ARBA00022692"/>
    </source>
</evidence>
<feature type="transmembrane region" description="Helical" evidence="6">
    <location>
        <begin position="731"/>
        <end position="749"/>
    </location>
</feature>
<feature type="domain" description="Amino acid permease/ SLC12A" evidence="7">
    <location>
        <begin position="83"/>
        <end position="453"/>
    </location>
</feature>
<dbReference type="Gene3D" id="1.20.1740.10">
    <property type="entry name" value="Amino acid/polyamine transporter I"/>
    <property type="match status" value="2"/>
</dbReference>
<feature type="transmembrane region" description="Helical" evidence="6">
    <location>
        <begin position="1003"/>
        <end position="1020"/>
    </location>
</feature>
<feature type="transmembrane region" description="Helical" evidence="6">
    <location>
        <begin position="63"/>
        <end position="80"/>
    </location>
</feature>
<dbReference type="InterPro" id="IPR004841">
    <property type="entry name" value="AA-permease/SLC12A_dom"/>
</dbReference>
<dbReference type="PANTHER" id="PTHR42770">
    <property type="entry name" value="AMINO ACID TRANSPORTER-RELATED"/>
    <property type="match status" value="1"/>
</dbReference>
<feature type="transmembrane region" description="Helical" evidence="6">
    <location>
        <begin position="242"/>
        <end position="263"/>
    </location>
</feature>
<feature type="compositionally biased region" description="Low complexity" evidence="5">
    <location>
        <begin position="1116"/>
        <end position="1126"/>
    </location>
</feature>
<sequence length="1157" mass="122938">MVLGPSGRIFPARWSAASRRSGASERSSSAHKASAIAVVPIGRAGPRAIEEDDGARARYKPRAWDVWMLGITIVIGGQYFSWNAGLAAGLGSYAAAVALISAGYITLCSCTSEITGALPFAGGTYGLARCTLGFFPAYLIGCCEALEYIAYVATAVLGLADMLVIVAPALQNWRPLVWAAFFLSALPIHIAGDRVFWRFNAAIGAVSVLIVVLYCLGSLPFVDFAAYAASDSSLLAVNGSQGFMKALPLACWFYIGVEALSLASDDVDEPRTAIPRGQTACVSTLFVTAVTVFFVSVSLPPGLAALPAELVPFNNGFEPLFRVSRATATILSLPATYATAFGFMWCYGKLIAAMAQSRLLPPVLARLTAASRTPYMALLAGSLLSYAMCLVVYWVPSVARSLFNICMLSATMAYTGQCVGYIALKTNYRNIKSSQFKSPFGIPGALLSISIWLLNATAVVGFQGNGHVEIIAFGATLLALTAFYYAVAKKRQTFSSQENKILLVAHVMKFNGRKGLGKRPAAGSNSAASKHHPSRQSRHTNNGGGGASVGRSENGSWKRPIPTTNPAPNDKIQPIVQVRVAAPKESDVAPPAVALNGKKFSYRQPTRPPLTPPAPRRYTPGRLDVWMLGITIVIGGQYFSWNAGVSAGLYSFLLSVLLVGSAYVVLCACTSEITGALPFAGGAYGLARCTLGFYPAFLIGCCEALEYIVYVSTSVLSLADMLVQVHPPLDGLRPLLWALFFVTALFFHLRSERVFWGFNLAIGSVSLAVVLLFCFGSLPFVSYAQHAAAADMDFVGGLHGFMKALPLACWFFVGVEALNLASDQVAQPKQVIPLAQMACVLTLAATATAVFFVTVSLPSGLATLPKELAPFNGGFQPLLHISYANATVLSLPATYATAFGFMWCYGKLIAAMATSRLLPVFLSRVSDRTGAPHVAIVAGSLLSYSGCLVVYLVPSVAKSLFSICILAAFMSYTGQCVGYISLRLNYRNIKSSTFHSPFGIPGALFSMAVWAMGIVSVVGFQDNGGVEVAVFLGVVALLSLYYFAWAKKRQTFSAQENRILLVAHVMKFNGRRTAVARKRGNGSGSGGQSASKTTHNHARNTTRYTNMETGPAVGAPSPSKSPSPSKARALKGTLQGLVRRSTSKATTRGTTKTTAAM</sequence>
<feature type="compositionally biased region" description="Low complexity" evidence="5">
    <location>
        <begin position="1139"/>
        <end position="1157"/>
    </location>
</feature>
<feature type="transmembrane region" description="Helical" evidence="6">
    <location>
        <begin position="445"/>
        <end position="464"/>
    </location>
</feature>
<dbReference type="Pfam" id="PF00324">
    <property type="entry name" value="AA_permease"/>
    <property type="match status" value="2"/>
</dbReference>
<dbReference type="Proteomes" id="UP001209570">
    <property type="component" value="Unassembled WGS sequence"/>
</dbReference>
<keyword evidence="9" id="KW-1185">Reference proteome</keyword>
<feature type="transmembrane region" description="Helical" evidence="6">
    <location>
        <begin position="756"/>
        <end position="781"/>
    </location>
</feature>